<reference evidence="6" key="1">
    <citation type="submission" date="2015-12" db="EMBL/GenBank/DDBJ databases">
        <title>De novo transcriptome assembly of four potential Pierce s Disease insect vectors from Arizona vineyards.</title>
        <authorList>
            <person name="Tassone E.E."/>
        </authorList>
    </citation>
    <scope>NUCLEOTIDE SEQUENCE</scope>
</reference>
<dbReference type="PANTHER" id="PTHR28598:SF1">
    <property type="entry name" value="STAGA COMPLEX 65 SUBUNIT GAMMA"/>
    <property type="match status" value="1"/>
</dbReference>
<keyword evidence="3" id="KW-0804">Transcription</keyword>
<sequence>MAVQLWGELPELPIDWDKVVPKDIGKLIILNAIKPELPKPKQPTPDENTKHTFQVISPEHSMIEENVSKTIQLIQYNRKLKKRIHQLLSNNEPTPDDLKETTIITELVKQKNKQKYHPRSMENKESAFTLGDTIVLPALGSIVSKDILYKSVAALVAHAGFDSAMECTLQVLVDIVEDYIKRFTSFLRIAVDREEVNGNTGFPDVMERVFFDMRIGSVLEVHKYYQSKVLNRLEEVKISCKRDLETCNKLQEKKLYLARKSPDNQLRLKQEIVDEEDIPEIHFPAMGDGDGVDELQPSLEPGFQMLHSLEQEVQLQSGTKQDEDEDVMKMFTWNRQ</sequence>
<comment type="subcellular location">
    <subcellularLocation>
        <location evidence="1">Nucleus</location>
    </subcellularLocation>
</comment>
<gene>
    <name evidence="6" type="ORF">g.3952</name>
</gene>
<dbReference type="PANTHER" id="PTHR28598">
    <property type="entry name" value="STAGA COMPLEX 65 SUBUNIT GAMMA"/>
    <property type="match status" value="1"/>
</dbReference>
<evidence type="ECO:0000259" key="5">
    <source>
        <dbReference type="Pfam" id="PF07524"/>
    </source>
</evidence>
<dbReference type="Gene3D" id="1.10.20.10">
    <property type="entry name" value="Histone, subunit A"/>
    <property type="match status" value="1"/>
</dbReference>
<dbReference type="Pfam" id="PF07524">
    <property type="entry name" value="Bromo_TP"/>
    <property type="match status" value="1"/>
</dbReference>
<keyword evidence="2" id="KW-0805">Transcription regulation</keyword>
<protein>
    <recommendedName>
        <fullName evidence="5">Bromodomain associated domain-containing protein</fullName>
    </recommendedName>
</protein>
<keyword evidence="4" id="KW-0539">Nucleus</keyword>
<dbReference type="InterPro" id="IPR039460">
    <property type="entry name" value="SUPT7L/Spt7"/>
</dbReference>
<dbReference type="InterPro" id="IPR006565">
    <property type="entry name" value="BTP"/>
</dbReference>
<dbReference type="GO" id="GO:0005634">
    <property type="term" value="C:nucleus"/>
    <property type="evidence" value="ECO:0007669"/>
    <property type="project" value="UniProtKB-SubCell"/>
</dbReference>
<proteinExistence type="predicted"/>
<dbReference type="GO" id="GO:0003713">
    <property type="term" value="F:transcription coactivator activity"/>
    <property type="evidence" value="ECO:0007669"/>
    <property type="project" value="TreeGrafter"/>
</dbReference>
<evidence type="ECO:0000256" key="1">
    <source>
        <dbReference type="ARBA" id="ARBA00004123"/>
    </source>
</evidence>
<organism evidence="6">
    <name type="scientific">Clastoptera arizonana</name>
    <name type="common">Arizona spittle bug</name>
    <dbReference type="NCBI Taxonomy" id="38151"/>
    <lineage>
        <taxon>Eukaryota</taxon>
        <taxon>Metazoa</taxon>
        <taxon>Ecdysozoa</taxon>
        <taxon>Arthropoda</taxon>
        <taxon>Hexapoda</taxon>
        <taxon>Insecta</taxon>
        <taxon>Pterygota</taxon>
        <taxon>Neoptera</taxon>
        <taxon>Paraneoptera</taxon>
        <taxon>Hemiptera</taxon>
        <taxon>Auchenorrhyncha</taxon>
        <taxon>Cercopoidea</taxon>
        <taxon>Clastopteridae</taxon>
        <taxon>Clastoptera</taxon>
    </lineage>
</organism>
<accession>A0A1B6CZM6</accession>
<evidence type="ECO:0000256" key="2">
    <source>
        <dbReference type="ARBA" id="ARBA00023015"/>
    </source>
</evidence>
<dbReference type="GO" id="GO:0046982">
    <property type="term" value="F:protein heterodimerization activity"/>
    <property type="evidence" value="ECO:0007669"/>
    <property type="project" value="InterPro"/>
</dbReference>
<dbReference type="GO" id="GO:0000124">
    <property type="term" value="C:SAGA complex"/>
    <property type="evidence" value="ECO:0007669"/>
    <property type="project" value="InterPro"/>
</dbReference>
<dbReference type="CDD" id="cd06847">
    <property type="entry name" value="HFD_SUPT7L"/>
    <property type="match status" value="1"/>
</dbReference>
<dbReference type="InterPro" id="IPR009072">
    <property type="entry name" value="Histone-fold"/>
</dbReference>
<name>A0A1B6CZM6_9HEMI</name>
<dbReference type="EMBL" id="GEDC01018379">
    <property type="protein sequence ID" value="JAS18919.1"/>
    <property type="molecule type" value="Transcribed_RNA"/>
</dbReference>
<feature type="domain" description="Bromodomain associated" evidence="5">
    <location>
        <begin position="144"/>
        <end position="186"/>
    </location>
</feature>
<evidence type="ECO:0000256" key="4">
    <source>
        <dbReference type="ARBA" id="ARBA00023242"/>
    </source>
</evidence>
<evidence type="ECO:0000256" key="3">
    <source>
        <dbReference type="ARBA" id="ARBA00023163"/>
    </source>
</evidence>
<evidence type="ECO:0000313" key="6">
    <source>
        <dbReference type="EMBL" id="JAS18919.1"/>
    </source>
</evidence>
<dbReference type="AlphaFoldDB" id="A0A1B6CZM6"/>